<protein>
    <submittedName>
        <fullName evidence="1">Uncharacterized protein</fullName>
    </submittedName>
</protein>
<dbReference type="EMBL" id="LR798234">
    <property type="protein sequence ID" value="CAB5212382.1"/>
    <property type="molecule type" value="Genomic_DNA"/>
</dbReference>
<evidence type="ECO:0000313" key="1">
    <source>
        <dbReference type="EMBL" id="CAB5212382.1"/>
    </source>
</evidence>
<gene>
    <name evidence="1" type="ORF">UFOVP189_7</name>
</gene>
<organism evidence="1">
    <name type="scientific">uncultured Caudovirales phage</name>
    <dbReference type="NCBI Taxonomy" id="2100421"/>
    <lineage>
        <taxon>Viruses</taxon>
        <taxon>Duplodnaviria</taxon>
        <taxon>Heunggongvirae</taxon>
        <taxon>Uroviricota</taxon>
        <taxon>Caudoviricetes</taxon>
        <taxon>Peduoviridae</taxon>
        <taxon>Maltschvirus</taxon>
        <taxon>Maltschvirus maltsch</taxon>
    </lineage>
</organism>
<reference evidence="1" key="1">
    <citation type="submission" date="2020-05" db="EMBL/GenBank/DDBJ databases">
        <authorList>
            <person name="Chiriac C."/>
            <person name="Salcher M."/>
            <person name="Ghai R."/>
            <person name="Kavagutti S V."/>
        </authorList>
    </citation>
    <scope>NUCLEOTIDE SEQUENCE</scope>
</reference>
<name>A0A6J7WHX4_9CAUD</name>
<sequence>MAIKTGDLVIIKGTTMTGVVQGAAVDSDCTLLLLVSYTDTNGDSQERFFKTEELTT</sequence>
<accession>A0A6J7WHX4</accession>
<proteinExistence type="predicted"/>